<dbReference type="SUPFAM" id="SSF54928">
    <property type="entry name" value="RNA-binding domain, RBD"/>
    <property type="match status" value="1"/>
</dbReference>
<evidence type="ECO:0000313" key="4">
    <source>
        <dbReference type="Proteomes" id="UP001447188"/>
    </source>
</evidence>
<dbReference type="Proteomes" id="UP001447188">
    <property type="component" value="Unassembled WGS sequence"/>
</dbReference>
<dbReference type="InterPro" id="IPR000504">
    <property type="entry name" value="RRM_dom"/>
</dbReference>
<proteinExistence type="predicted"/>
<dbReference type="SMART" id="SM00360">
    <property type="entry name" value="RRM"/>
    <property type="match status" value="1"/>
</dbReference>
<feature type="region of interest" description="Disordered" evidence="1">
    <location>
        <begin position="231"/>
        <end position="298"/>
    </location>
</feature>
<comment type="caution">
    <text evidence="3">The sequence shown here is derived from an EMBL/GenBank/DDBJ whole genome shotgun (WGS) entry which is preliminary data.</text>
</comment>
<accession>A0ABR3GKD1</accession>
<feature type="compositionally biased region" description="Polar residues" evidence="1">
    <location>
        <begin position="80"/>
        <end position="89"/>
    </location>
</feature>
<dbReference type="InterPro" id="IPR035979">
    <property type="entry name" value="RBD_domain_sf"/>
</dbReference>
<evidence type="ECO:0000313" key="3">
    <source>
        <dbReference type="EMBL" id="KAL0635996.1"/>
    </source>
</evidence>
<evidence type="ECO:0000259" key="2">
    <source>
        <dbReference type="SMART" id="SM00360"/>
    </source>
</evidence>
<feature type="region of interest" description="Disordered" evidence="1">
    <location>
        <begin position="27"/>
        <end position="89"/>
    </location>
</feature>
<dbReference type="CDD" id="cd00590">
    <property type="entry name" value="RRM_SF"/>
    <property type="match status" value="1"/>
</dbReference>
<dbReference type="EMBL" id="JBBBZM010000058">
    <property type="protein sequence ID" value="KAL0635996.1"/>
    <property type="molecule type" value="Genomic_DNA"/>
</dbReference>
<organism evidence="3 4">
    <name type="scientific">Discina gigas</name>
    <dbReference type="NCBI Taxonomy" id="1032678"/>
    <lineage>
        <taxon>Eukaryota</taxon>
        <taxon>Fungi</taxon>
        <taxon>Dikarya</taxon>
        <taxon>Ascomycota</taxon>
        <taxon>Pezizomycotina</taxon>
        <taxon>Pezizomycetes</taxon>
        <taxon>Pezizales</taxon>
        <taxon>Discinaceae</taxon>
        <taxon>Discina</taxon>
    </lineage>
</organism>
<sequence>MPDAKPISLDEMIAQNRRAKASEIASATMGKHRNQNVPTGPANLNGRGGINKRTASGSGIGNAAPATGLNGKWTHDLHHQNNPSRVSKLPTTLSPAIARSLQNNRLFAALHGTSAGPSSDLIPSGPRNGPKPRCTNIRGQASGFSIKGSAGPFVVQASNFAPGTTAEDIKMAMLPLGKILSCIILAANPTVICEIVFEKKEAADQCILQYNNQLADEGRLLHLTLKPGPPVSRLMHQGGLGPRPPPRPTDPNAQREEADRQRRLTNISFQDGSYGVRPPPLYSDALVQRGRGFNGGNR</sequence>
<feature type="domain" description="RRM" evidence="2">
    <location>
        <begin position="154"/>
        <end position="224"/>
    </location>
</feature>
<reference evidence="3 4" key="1">
    <citation type="submission" date="2024-02" db="EMBL/GenBank/DDBJ databases">
        <title>Discinaceae phylogenomics.</title>
        <authorList>
            <person name="Dirks A.C."/>
            <person name="James T.Y."/>
        </authorList>
    </citation>
    <scope>NUCLEOTIDE SEQUENCE [LARGE SCALE GENOMIC DNA]</scope>
    <source>
        <strain evidence="3 4">ACD0624</strain>
    </source>
</reference>
<evidence type="ECO:0000256" key="1">
    <source>
        <dbReference type="SAM" id="MobiDB-lite"/>
    </source>
</evidence>
<name>A0ABR3GKD1_9PEZI</name>
<feature type="compositionally biased region" description="Basic and acidic residues" evidence="1">
    <location>
        <begin position="253"/>
        <end position="262"/>
    </location>
</feature>
<gene>
    <name evidence="3" type="ORF">Q9L58_005025</name>
</gene>
<keyword evidence="4" id="KW-1185">Reference proteome</keyword>
<protein>
    <recommendedName>
        <fullName evidence="2">RRM domain-containing protein</fullName>
    </recommendedName>
</protein>